<evidence type="ECO:0000256" key="1">
    <source>
        <dbReference type="ARBA" id="ARBA00000098"/>
    </source>
</evidence>
<dbReference type="InterPro" id="IPR045357">
    <property type="entry name" value="Aminopeptidase_N-like_N"/>
</dbReference>
<dbReference type="InterPro" id="IPR027268">
    <property type="entry name" value="Peptidase_M4/M1_CTD_sf"/>
</dbReference>
<evidence type="ECO:0000256" key="2">
    <source>
        <dbReference type="ARBA" id="ARBA00001947"/>
    </source>
</evidence>
<dbReference type="GO" id="GO:0008237">
    <property type="term" value="F:metallopeptidase activity"/>
    <property type="evidence" value="ECO:0007669"/>
    <property type="project" value="UniProtKB-KW"/>
</dbReference>
<evidence type="ECO:0000256" key="6">
    <source>
        <dbReference type="ARBA" id="ARBA00022670"/>
    </source>
</evidence>
<dbReference type="InterPro" id="IPR042097">
    <property type="entry name" value="Aminopeptidase_N-like_N_sf"/>
</dbReference>
<comment type="caution">
    <text evidence="15">The sequence shown here is derived from an EMBL/GenBank/DDBJ whole genome shotgun (WGS) entry which is preliminary data.</text>
</comment>
<dbReference type="STRING" id="67365.GCA_001704635_07389"/>
<name>A0A1R1SP05_9ACTN</name>
<keyword evidence="6" id="KW-0645">Protease</keyword>
<dbReference type="Proteomes" id="UP000186168">
    <property type="component" value="Unassembled WGS sequence"/>
</dbReference>
<evidence type="ECO:0000259" key="13">
    <source>
        <dbReference type="Pfam" id="PF01433"/>
    </source>
</evidence>
<evidence type="ECO:0000256" key="8">
    <source>
        <dbReference type="ARBA" id="ARBA00022801"/>
    </source>
</evidence>
<dbReference type="SUPFAM" id="SSF55486">
    <property type="entry name" value="Metalloproteases ('zincins'), catalytic domain"/>
    <property type="match status" value="1"/>
</dbReference>
<evidence type="ECO:0000313" key="15">
    <source>
        <dbReference type="EMBL" id="OMI39962.1"/>
    </source>
</evidence>
<evidence type="ECO:0000256" key="4">
    <source>
        <dbReference type="ARBA" id="ARBA00012564"/>
    </source>
</evidence>
<dbReference type="GO" id="GO:0016285">
    <property type="term" value="F:alanyl aminopeptidase activity"/>
    <property type="evidence" value="ECO:0007669"/>
    <property type="project" value="UniProtKB-EC"/>
</dbReference>
<dbReference type="InterPro" id="IPR014782">
    <property type="entry name" value="Peptidase_M1_dom"/>
</dbReference>
<dbReference type="SUPFAM" id="SSF63737">
    <property type="entry name" value="Leukotriene A4 hydrolase N-terminal domain"/>
    <property type="match status" value="1"/>
</dbReference>
<dbReference type="PANTHER" id="PTHR11533:SF297">
    <property type="entry name" value="AMINOPEPTIDASE N"/>
    <property type="match status" value="1"/>
</dbReference>
<sequence>MHAPFAHRSAPLIAVHPPVPEEPALRTRPSPRPLSAALALLLCAAACTSGGGSHDDSDGVPGARPGAAGVGDRLFPGLGNGGYDVTRYRLTLGYSPDSHRLEGTAELTARTTRALSSLNLDLAGLRVRGATVDGEPARTARTGTELTLTPAAALPKGRTFKATIVYDGRPRTISDPDGSEEGWIETEDGAVGLGEPTGSMAWFPGNHHPSDKAAYDITITVPRGYTAVSNGELADRAEHGDRTTFHWRTAEPMASYLATVAIDDFDIHTTTTDGTLPQYVAVDPGLADRAADLPDQVTEVIDWETRTFGRYPFSSTGAIVADLPDLGYALETQTKPVFPSPPGEALLVHELAHQWFGDSVTPRAWKDMWLNEGFATYAEWLWEEDHDGRTAQEIFDDFYDGTDDESEGIWAFPPASPPSAGRVSDPPVYGRGAMVLHQVREAVGDKTFFAILRAWTRDHRHGNADTRQFIALCEKKSGQDLRDLFDVWLYGDGKPASATSPPR</sequence>
<dbReference type="Gene3D" id="1.10.390.10">
    <property type="entry name" value="Neutral Protease Domain 2"/>
    <property type="match status" value="1"/>
</dbReference>
<gene>
    <name evidence="15" type="ORF">SPAR_08401</name>
</gene>
<comment type="cofactor">
    <cofactor evidence="2">
        <name>Zn(2+)</name>
        <dbReference type="ChEBI" id="CHEBI:29105"/>
    </cofactor>
</comment>
<dbReference type="InterPro" id="IPR050344">
    <property type="entry name" value="Peptidase_M1_aminopeptidases"/>
</dbReference>
<evidence type="ECO:0000256" key="10">
    <source>
        <dbReference type="ARBA" id="ARBA00023049"/>
    </source>
</evidence>
<accession>A0A1R1SP05</accession>
<dbReference type="GO" id="GO:0008270">
    <property type="term" value="F:zinc ion binding"/>
    <property type="evidence" value="ECO:0007669"/>
    <property type="project" value="InterPro"/>
</dbReference>
<dbReference type="PANTHER" id="PTHR11533">
    <property type="entry name" value="PROTEASE M1 ZINC METALLOPROTEASE"/>
    <property type="match status" value="1"/>
</dbReference>
<dbReference type="GO" id="GO:0006508">
    <property type="term" value="P:proteolysis"/>
    <property type="evidence" value="ECO:0007669"/>
    <property type="project" value="UniProtKB-KW"/>
</dbReference>
<proteinExistence type="inferred from homology"/>
<dbReference type="CDD" id="cd09603">
    <property type="entry name" value="M1_APN_like"/>
    <property type="match status" value="1"/>
</dbReference>
<evidence type="ECO:0000256" key="11">
    <source>
        <dbReference type="ARBA" id="ARBA00029811"/>
    </source>
</evidence>
<keyword evidence="9" id="KW-0862">Zinc</keyword>
<dbReference type="EC" id="3.4.11.2" evidence="4"/>
<dbReference type="PRINTS" id="PR00756">
    <property type="entry name" value="ALADIPTASE"/>
</dbReference>
<dbReference type="AlphaFoldDB" id="A0A1R1SP05"/>
<comment type="catalytic activity">
    <reaction evidence="1">
        <text>Release of an N-terminal amino acid, Xaa-|-Yaa- from a peptide, amide or arylamide. Xaa is preferably Ala, but may be most amino acids including Pro (slow action). When a terminal hydrophobic residue is followed by a prolyl residue, the two may be released as an intact Xaa-Pro dipeptide.</text>
        <dbReference type="EC" id="3.4.11.2"/>
    </reaction>
</comment>
<evidence type="ECO:0000256" key="12">
    <source>
        <dbReference type="ARBA" id="ARBA00031533"/>
    </source>
</evidence>
<dbReference type="EMBL" id="ASQP01000121">
    <property type="protein sequence ID" value="OMI39962.1"/>
    <property type="molecule type" value="Genomic_DNA"/>
</dbReference>
<dbReference type="Pfam" id="PF01433">
    <property type="entry name" value="Peptidase_M1"/>
    <property type="match status" value="1"/>
</dbReference>
<evidence type="ECO:0000313" key="16">
    <source>
        <dbReference type="Proteomes" id="UP000186168"/>
    </source>
</evidence>
<dbReference type="Pfam" id="PF17900">
    <property type="entry name" value="Peptidase_M1_N"/>
    <property type="match status" value="1"/>
</dbReference>
<reference evidence="15 16" key="1">
    <citation type="submission" date="2013-05" db="EMBL/GenBank/DDBJ databases">
        <title>Genome sequence of Streptomyces sparsogenes DSM 40356.</title>
        <authorList>
            <person name="Coyne S."/>
            <person name="Seebeck F.P."/>
        </authorList>
    </citation>
    <scope>NUCLEOTIDE SEQUENCE [LARGE SCALE GENOMIC DNA]</scope>
    <source>
        <strain evidence="15 16">DSM 40356</strain>
    </source>
</reference>
<evidence type="ECO:0000256" key="7">
    <source>
        <dbReference type="ARBA" id="ARBA00022723"/>
    </source>
</evidence>
<comment type="similarity">
    <text evidence="3">Belongs to the peptidase M1 family.</text>
</comment>
<keyword evidence="8" id="KW-0378">Hydrolase</keyword>
<evidence type="ECO:0000256" key="9">
    <source>
        <dbReference type="ARBA" id="ARBA00022833"/>
    </source>
</evidence>
<keyword evidence="7" id="KW-0479">Metal-binding</keyword>
<keyword evidence="16" id="KW-1185">Reference proteome</keyword>
<keyword evidence="10" id="KW-0482">Metalloprotease</keyword>
<feature type="domain" description="Aminopeptidase N-like N-terminal" evidence="14">
    <location>
        <begin position="87"/>
        <end position="257"/>
    </location>
</feature>
<feature type="domain" description="Peptidase M1 membrane alanine aminopeptidase" evidence="13">
    <location>
        <begin position="346"/>
        <end position="488"/>
    </location>
</feature>
<protein>
    <recommendedName>
        <fullName evidence="5">Aminopeptidase N</fullName>
        <ecNumber evidence="4">3.4.11.2</ecNumber>
    </recommendedName>
    <alternativeName>
        <fullName evidence="11">Alanine aminopeptidase</fullName>
    </alternativeName>
    <alternativeName>
        <fullName evidence="12">Lysyl aminopeptidase</fullName>
    </alternativeName>
</protein>
<evidence type="ECO:0000256" key="5">
    <source>
        <dbReference type="ARBA" id="ARBA00015611"/>
    </source>
</evidence>
<dbReference type="InterPro" id="IPR001930">
    <property type="entry name" value="Peptidase_M1"/>
</dbReference>
<evidence type="ECO:0000259" key="14">
    <source>
        <dbReference type="Pfam" id="PF17900"/>
    </source>
</evidence>
<evidence type="ECO:0000256" key="3">
    <source>
        <dbReference type="ARBA" id="ARBA00010136"/>
    </source>
</evidence>
<dbReference type="Gene3D" id="2.60.40.1730">
    <property type="entry name" value="tricorn interacting facor f3 domain"/>
    <property type="match status" value="1"/>
</dbReference>
<organism evidence="15 16">
    <name type="scientific">Streptomyces sparsogenes DSM 40356</name>
    <dbReference type="NCBI Taxonomy" id="1331668"/>
    <lineage>
        <taxon>Bacteria</taxon>
        <taxon>Bacillati</taxon>
        <taxon>Actinomycetota</taxon>
        <taxon>Actinomycetes</taxon>
        <taxon>Kitasatosporales</taxon>
        <taxon>Streptomycetaceae</taxon>
        <taxon>Streptomyces</taxon>
    </lineage>
</organism>